<evidence type="ECO:0000313" key="7">
    <source>
        <dbReference type="EMBL" id="KAA5609329.1"/>
    </source>
</evidence>
<evidence type="ECO:0000259" key="5">
    <source>
        <dbReference type="PROSITE" id="PS50111"/>
    </source>
</evidence>
<dbReference type="Proteomes" id="UP000325255">
    <property type="component" value="Unassembled WGS sequence"/>
</dbReference>
<keyword evidence="4" id="KW-0812">Transmembrane</keyword>
<accession>A0A5M6IN70</accession>
<dbReference type="PANTHER" id="PTHR32089">
    <property type="entry name" value="METHYL-ACCEPTING CHEMOTAXIS PROTEIN MCPB"/>
    <property type="match status" value="1"/>
</dbReference>
<comment type="caution">
    <text evidence="7">The sequence shown here is derived from an EMBL/GenBank/DDBJ whole genome shotgun (WGS) entry which is preliminary data.</text>
</comment>
<reference evidence="7 8" key="1">
    <citation type="submission" date="2019-09" db="EMBL/GenBank/DDBJ databases">
        <title>Genome sequence of Rhodovastum atsumiense, a diverse member of the Acetobacteraceae family of non-sulfur purple photosynthetic bacteria.</title>
        <authorList>
            <person name="Meyer T."/>
            <person name="Kyndt J."/>
        </authorList>
    </citation>
    <scope>NUCLEOTIDE SEQUENCE [LARGE SCALE GENOMIC DNA]</scope>
    <source>
        <strain evidence="7 8">DSM 21279</strain>
    </source>
</reference>
<dbReference type="PROSITE" id="PS50111">
    <property type="entry name" value="CHEMOTAXIS_TRANSDUC_2"/>
    <property type="match status" value="1"/>
</dbReference>
<dbReference type="EMBL" id="VWPK01000053">
    <property type="protein sequence ID" value="KAA5609329.1"/>
    <property type="molecule type" value="Genomic_DNA"/>
</dbReference>
<sequence length="567" mass="58594">MQPILSRLPVLTKVAIPVAMLLLTCIGIVTYAGLALQAGQAERAYDHARRLPALEAIREARSDMRAAANSSSKAQIATLAADRDKLIADFHGFMAAVREDIGRWASSSDLPGTAARAERMQGLVGEFDRTIGTILRMKARGEDAAQPEEFRRVSTAAGQIRLTLEPLVGEAIDEAHAALEAAQRRAGAGNAATLLTLVLGSAAAILVSAAVAAWIAIRQISHPLLRMTGLMQRLTDGELDLTIEGTARQDEIGAIARALAHFRETAVQQRALAASAAAEQAAKHARAERLGQLVAQFEPQVASLVAGLGAQTTELTQTAQAMRGTAHRTQEQADAVSAVAGQVNLAMQTVATASEELTASIGEISRQVTQSARVTGQAVQDARRTDGIVRGLATAAERIGDVVGLISGIAGKTNLLALNATIEAARAGAAGSGFAVVAAEVKQLSTQTHRATEEITTQIAQIQDATREAVAAIKGITATVEEVSAIATTIAAAVEEQGTATAEITRHTQATAAASNRAGSSIQGVQDAARSTGAASAAVDTAATALSQGATSLSREIHAFLEGVRAA</sequence>
<dbReference type="PANTHER" id="PTHR32089:SF112">
    <property type="entry name" value="LYSOZYME-LIKE PROTEIN-RELATED"/>
    <property type="match status" value="1"/>
</dbReference>
<evidence type="ECO:0000256" key="1">
    <source>
        <dbReference type="ARBA" id="ARBA00023224"/>
    </source>
</evidence>
<feature type="domain" description="HAMP" evidence="6">
    <location>
        <begin position="218"/>
        <end position="271"/>
    </location>
</feature>
<dbReference type="PROSITE" id="PS50885">
    <property type="entry name" value="HAMP"/>
    <property type="match status" value="1"/>
</dbReference>
<dbReference type="OrthoDB" id="266313at2"/>
<keyword evidence="8" id="KW-1185">Reference proteome</keyword>
<dbReference type="Gene3D" id="1.10.287.950">
    <property type="entry name" value="Methyl-accepting chemotaxis protein"/>
    <property type="match status" value="1"/>
</dbReference>
<organism evidence="7 8">
    <name type="scientific">Rhodovastum atsumiense</name>
    <dbReference type="NCBI Taxonomy" id="504468"/>
    <lineage>
        <taxon>Bacteria</taxon>
        <taxon>Pseudomonadati</taxon>
        <taxon>Pseudomonadota</taxon>
        <taxon>Alphaproteobacteria</taxon>
        <taxon>Acetobacterales</taxon>
        <taxon>Acetobacteraceae</taxon>
        <taxon>Rhodovastum</taxon>
    </lineage>
</organism>
<dbReference type="Gene3D" id="6.10.340.10">
    <property type="match status" value="1"/>
</dbReference>
<evidence type="ECO:0000256" key="4">
    <source>
        <dbReference type="SAM" id="Phobius"/>
    </source>
</evidence>
<protein>
    <submittedName>
        <fullName evidence="7">Methyl-accepting chemotaxis protein</fullName>
    </submittedName>
</protein>
<evidence type="ECO:0000313" key="8">
    <source>
        <dbReference type="Proteomes" id="UP000325255"/>
    </source>
</evidence>
<proteinExistence type="inferred from homology"/>
<evidence type="ECO:0000256" key="2">
    <source>
        <dbReference type="ARBA" id="ARBA00029447"/>
    </source>
</evidence>
<name>A0A5M6IN70_9PROT</name>
<evidence type="ECO:0000259" key="6">
    <source>
        <dbReference type="PROSITE" id="PS50885"/>
    </source>
</evidence>
<feature type="transmembrane region" description="Helical" evidence="4">
    <location>
        <begin position="194"/>
        <end position="217"/>
    </location>
</feature>
<feature type="transmembrane region" description="Helical" evidence="4">
    <location>
        <begin position="14"/>
        <end position="36"/>
    </location>
</feature>
<dbReference type="SUPFAM" id="SSF58104">
    <property type="entry name" value="Methyl-accepting chemotaxis protein (MCP) signaling domain"/>
    <property type="match status" value="1"/>
</dbReference>
<gene>
    <name evidence="7" type="ORF">F1189_24695</name>
</gene>
<keyword evidence="4" id="KW-1133">Transmembrane helix</keyword>
<dbReference type="InterPro" id="IPR003660">
    <property type="entry name" value="HAMP_dom"/>
</dbReference>
<dbReference type="SMART" id="SM00283">
    <property type="entry name" value="MA"/>
    <property type="match status" value="1"/>
</dbReference>
<keyword evidence="4" id="KW-0472">Membrane</keyword>
<comment type="similarity">
    <text evidence="2">Belongs to the methyl-accepting chemotaxis (MCP) protein family.</text>
</comment>
<dbReference type="Pfam" id="PF00672">
    <property type="entry name" value="HAMP"/>
    <property type="match status" value="1"/>
</dbReference>
<dbReference type="RefSeq" id="WP_150043859.1">
    <property type="nucleotide sequence ID" value="NZ_OW485601.1"/>
</dbReference>
<dbReference type="CDD" id="cd06225">
    <property type="entry name" value="HAMP"/>
    <property type="match status" value="1"/>
</dbReference>
<dbReference type="AlphaFoldDB" id="A0A5M6IN70"/>
<dbReference type="SMART" id="SM00304">
    <property type="entry name" value="HAMP"/>
    <property type="match status" value="1"/>
</dbReference>
<feature type="domain" description="Methyl-accepting transducer" evidence="5">
    <location>
        <begin position="286"/>
        <end position="533"/>
    </location>
</feature>
<keyword evidence="1 3" id="KW-0807">Transducer</keyword>
<dbReference type="GO" id="GO:0007165">
    <property type="term" value="P:signal transduction"/>
    <property type="evidence" value="ECO:0007669"/>
    <property type="project" value="UniProtKB-KW"/>
</dbReference>
<dbReference type="InterPro" id="IPR004089">
    <property type="entry name" value="MCPsignal_dom"/>
</dbReference>
<dbReference type="GO" id="GO:0016020">
    <property type="term" value="C:membrane"/>
    <property type="evidence" value="ECO:0007669"/>
    <property type="project" value="InterPro"/>
</dbReference>
<dbReference type="Pfam" id="PF00015">
    <property type="entry name" value="MCPsignal"/>
    <property type="match status" value="1"/>
</dbReference>
<evidence type="ECO:0000256" key="3">
    <source>
        <dbReference type="PROSITE-ProRule" id="PRU00284"/>
    </source>
</evidence>